<evidence type="ECO:0000313" key="2">
    <source>
        <dbReference type="EMBL" id="GAY72115.1"/>
    </source>
</evidence>
<feature type="transmembrane region" description="Helical" evidence="1">
    <location>
        <begin position="36"/>
        <end position="53"/>
    </location>
</feature>
<keyword evidence="3" id="KW-1185">Reference proteome</keyword>
<accession>A0A401FIC3</accession>
<comment type="caution">
    <text evidence="2">The sequence shown here is derived from an EMBL/GenBank/DDBJ whole genome shotgun (WGS) entry which is preliminary data.</text>
</comment>
<feature type="transmembrane region" description="Helical" evidence="1">
    <location>
        <begin position="65"/>
        <end position="83"/>
    </location>
</feature>
<keyword evidence="1" id="KW-1133">Transmembrane helix</keyword>
<protein>
    <submittedName>
        <fullName evidence="2">Predicted tyrosine transporter, NhaC family</fullName>
    </submittedName>
</protein>
<dbReference type="EMBL" id="BEXA01000001">
    <property type="protein sequence ID" value="GAY72115.1"/>
    <property type="molecule type" value="Genomic_DNA"/>
</dbReference>
<organism evidence="2 3">
    <name type="scientific">Lentilactobacillus kosonis</name>
    <dbReference type="NCBI Taxonomy" id="2810561"/>
    <lineage>
        <taxon>Bacteria</taxon>
        <taxon>Bacillati</taxon>
        <taxon>Bacillota</taxon>
        <taxon>Bacilli</taxon>
        <taxon>Lactobacillales</taxon>
        <taxon>Lactobacillaceae</taxon>
        <taxon>Lentilactobacillus</taxon>
    </lineage>
</organism>
<evidence type="ECO:0000256" key="1">
    <source>
        <dbReference type="SAM" id="Phobius"/>
    </source>
</evidence>
<name>A0A401FIC3_9LACO</name>
<dbReference type="Proteomes" id="UP000286974">
    <property type="component" value="Unassembled WGS sequence"/>
</dbReference>
<reference evidence="2 3" key="1">
    <citation type="submission" date="2017-11" db="EMBL/GenBank/DDBJ databases">
        <title>Draft Genome Sequence of Lactobacillus curieae NBRC 111893 isolated from Koso, a Japanese sugar-Vegetable Fermented Beverage.</title>
        <authorList>
            <person name="Chiou T.Y."/>
            <person name="Oshima K."/>
            <person name="Suda W."/>
            <person name="Hattori M."/>
            <person name="Takahashi T."/>
        </authorList>
    </citation>
    <scope>NUCLEOTIDE SEQUENCE [LARGE SCALE GENOMIC DNA]</scope>
    <source>
        <strain evidence="2 3">NBRC111893</strain>
    </source>
</reference>
<dbReference type="AlphaFoldDB" id="A0A401FIC3"/>
<sequence length="86" mass="9475">MEEQSSPRVSLAEGAIILIVMLLIMGVSVIKLALAPEIPILLVIFLLICWAKARKISWSSVNDGIVNGIQTGIIPIFIFIFNWNPN</sequence>
<feature type="transmembrane region" description="Helical" evidence="1">
    <location>
        <begin position="12"/>
        <end position="30"/>
    </location>
</feature>
<evidence type="ECO:0000313" key="3">
    <source>
        <dbReference type="Proteomes" id="UP000286974"/>
    </source>
</evidence>
<proteinExistence type="predicted"/>
<keyword evidence="1" id="KW-0812">Transmembrane</keyword>
<gene>
    <name evidence="2" type="ORF">NBRC111893_261</name>
</gene>
<keyword evidence="1" id="KW-0472">Membrane</keyword>